<dbReference type="SMART" id="SM00062">
    <property type="entry name" value="PBPb"/>
    <property type="match status" value="2"/>
</dbReference>
<evidence type="ECO:0000259" key="22">
    <source>
        <dbReference type="PROSITE" id="PS50894"/>
    </source>
</evidence>
<dbReference type="SMART" id="SM00091">
    <property type="entry name" value="PAS"/>
    <property type="match status" value="1"/>
</dbReference>
<dbReference type="eggNOG" id="COG0784">
    <property type="taxonomic scope" value="Bacteria"/>
</dbReference>
<evidence type="ECO:0000256" key="6">
    <source>
        <dbReference type="ARBA" id="ARBA00022553"/>
    </source>
</evidence>
<feature type="domain" description="PAS" evidence="20">
    <location>
        <begin position="571"/>
        <end position="617"/>
    </location>
</feature>
<dbReference type="InterPro" id="IPR011006">
    <property type="entry name" value="CheY-like_superfamily"/>
</dbReference>
<dbReference type="FunFam" id="3.30.565.10:FF:000010">
    <property type="entry name" value="Sensor histidine kinase RcsC"/>
    <property type="match status" value="1"/>
</dbReference>
<dbReference type="Gene3D" id="1.20.120.160">
    <property type="entry name" value="HPT domain"/>
    <property type="match status" value="1"/>
</dbReference>
<dbReference type="Gene3D" id="3.40.190.10">
    <property type="entry name" value="Periplasmic binding protein-like II"/>
    <property type="match status" value="4"/>
</dbReference>
<dbReference type="SUPFAM" id="SSF47384">
    <property type="entry name" value="Homodimeric domain of signal transducing histidine kinase"/>
    <property type="match status" value="1"/>
</dbReference>
<dbReference type="InterPro" id="IPR036097">
    <property type="entry name" value="HisK_dim/P_sf"/>
</dbReference>
<evidence type="ECO:0000259" key="21">
    <source>
        <dbReference type="PROSITE" id="PS50113"/>
    </source>
</evidence>
<evidence type="ECO:0000256" key="7">
    <source>
        <dbReference type="ARBA" id="ARBA00022679"/>
    </source>
</evidence>
<proteinExistence type="predicted"/>
<keyword evidence="7" id="KW-0808">Transferase</keyword>
<dbReference type="Pfam" id="PF01627">
    <property type="entry name" value="Hpt"/>
    <property type="match status" value="1"/>
</dbReference>
<dbReference type="eggNOG" id="COG2205">
    <property type="taxonomic scope" value="Bacteria"/>
</dbReference>
<dbReference type="EC" id="2.7.13.3" evidence="3"/>
<protein>
    <recommendedName>
        <fullName evidence="3">histidine kinase</fullName>
        <ecNumber evidence="3">2.7.13.3</ecNumber>
    </recommendedName>
</protein>
<dbReference type="InterPro" id="IPR049871">
    <property type="entry name" value="BvgS-like_periplasmic2"/>
</dbReference>
<dbReference type="NCBIfam" id="TIGR00229">
    <property type="entry name" value="sensory_box"/>
    <property type="match status" value="1"/>
</dbReference>
<evidence type="ECO:0000313" key="24">
    <source>
        <dbReference type="Proteomes" id="UP000015503"/>
    </source>
</evidence>
<keyword evidence="5" id="KW-0997">Cell inner membrane</keyword>
<dbReference type="RefSeq" id="WP_016490365.1">
    <property type="nucleotide sequence ID" value="NC_021499.1"/>
</dbReference>
<keyword evidence="6 17" id="KW-0597">Phosphoprotein</keyword>
<dbReference type="AlphaFoldDB" id="S6BAR8"/>
<dbReference type="InterPro" id="IPR000700">
    <property type="entry name" value="PAS-assoc_C"/>
</dbReference>
<feature type="modified residue" description="Phosphohistidine" evidence="16">
    <location>
        <position position="1149"/>
    </location>
</feature>
<sequence>MALLICVVLLVGLFAPRSFAVDRVQSLTLFSQLRVDQAPMVLDEADWRWLRDKGELTMGVIAQDDAPLELIQRDGAFEGIVADVTSLVAQHLGMRVRLLLYPDEPALLAALQAREVDLIIGNGMRGADLPLWRSRPLAPDRLGLFRAFERSDATPADLSGVSIAVPPGYRSLVQERYPAAQLIEALSLNEALSMVAFGDADLMVGGLLPVYYRLNQMFHGLVRFDRPLVDADASTAFILRDDEPVLARAIDTAMAAIGPSWLEEISQRWVGVGAMPVGAALQLSPAEVSWIRQNPVVRLVVEDDMAPLAFFDQHGRFRGLAADLLEMLTLKTGLRFETSSRGGGFAGQIESLRSGQADLAILAPGEGREQHLRFSRPIASTSTVLVGRVDGDARSDLSLENMSGLRIAIGRGYVARDAILAAYPGVELVEAGSALDALNRVVDGGADFALISLQGARYYIPRLFHQQLEIAKVAPMGPTTANFAMRRGDVELQSILDKALASLRPEDLTAITNRWRGAPAMSPQTWRDYDVLIQRVVAGALLAVALVLAWVYLLLRQIRSRKRAERQLADELRFVETLTDSMPPPLFVRDVDGRLLSANRSYLEALGLSLDEVRGRTAPELPAGVFEAAPEFHELYLRAMADGRMIQQVRPIRLRGRECWVDLWIQPFKDAAGDTRGVVCGWLDITEHRHLVDELETAKNLADEASRAKSTFLATMSHEIRTPMNAVIGILELALKRAVDAPIDRASIELAYSSARGLLELIGDILDIARIEAGRLTLAPRRTSLRELVESVARVFDGLARQKGLSLELEIDAGVHGDVLADGMRLKQILANLVSNAIKFTESGHVRLAVAADEAEAGALLVRFAVEDTGIGISVDDQQRLFRPFVQVPRDQQQSVGTGLGLVISRSLCEMMGGRLDLDSAPGRGTRVSVELRLQRLEPLPHEPRVDVAAEAAVRRLRVLVVDDHPVNRQILAQQLGFLGHDVEEAGDGVAALALWRAGHFDALVSDCHMPRMNGADLTRAIRAEERERGLAPTLILGLTADAQPEQVNRAIEAGMDDCLVKPIGLDILAERINQKAAQPLPATPARESVDAGLPGVFDLAPLGPLTGGDPQLVRNLLEELRSTNRRDLAQLDALQQGDDRLALSELSHRLKGAGRVIRASGLIAACEQLEALCRTAAPLDVGVEAVRQAIQELEGALADYLEPAAQ</sequence>
<keyword evidence="4" id="KW-1003">Cell membrane</keyword>
<dbReference type="InterPro" id="IPR001789">
    <property type="entry name" value="Sig_transdc_resp-reg_receiver"/>
</dbReference>
<evidence type="ECO:0000259" key="19">
    <source>
        <dbReference type="PROSITE" id="PS50110"/>
    </source>
</evidence>
<dbReference type="InterPro" id="IPR008207">
    <property type="entry name" value="Sig_transdc_His_kin_Hpt_dom"/>
</dbReference>
<evidence type="ECO:0000256" key="17">
    <source>
        <dbReference type="PROSITE-ProRule" id="PRU00169"/>
    </source>
</evidence>
<feature type="domain" description="Histidine kinase" evidence="18">
    <location>
        <begin position="715"/>
        <end position="936"/>
    </location>
</feature>
<dbReference type="PATRIC" id="fig|1245471.3.peg.418"/>
<evidence type="ECO:0000256" key="14">
    <source>
        <dbReference type="ARBA" id="ARBA00023012"/>
    </source>
</evidence>
<dbReference type="EMBL" id="AP013068">
    <property type="protein sequence ID" value="BAN46154.1"/>
    <property type="molecule type" value="Genomic_DNA"/>
</dbReference>
<keyword evidence="10" id="KW-0547">Nucleotide-binding</keyword>
<dbReference type="SUPFAM" id="SSF53850">
    <property type="entry name" value="Periplasmic binding protein-like II"/>
    <property type="match status" value="2"/>
</dbReference>
<dbReference type="InterPro" id="IPR001638">
    <property type="entry name" value="Solute-binding_3/MltF_N"/>
</dbReference>
<evidence type="ECO:0000259" key="20">
    <source>
        <dbReference type="PROSITE" id="PS50112"/>
    </source>
</evidence>
<dbReference type="GO" id="GO:0005524">
    <property type="term" value="F:ATP binding"/>
    <property type="evidence" value="ECO:0007669"/>
    <property type="project" value="UniProtKB-KW"/>
</dbReference>
<dbReference type="InterPro" id="IPR035965">
    <property type="entry name" value="PAS-like_dom_sf"/>
</dbReference>
<dbReference type="InterPro" id="IPR003661">
    <property type="entry name" value="HisK_dim/P_dom"/>
</dbReference>
<dbReference type="GO" id="GO:0005886">
    <property type="term" value="C:plasma membrane"/>
    <property type="evidence" value="ECO:0007669"/>
    <property type="project" value="UniProtKB-SubCell"/>
</dbReference>
<dbReference type="SUPFAM" id="SSF55874">
    <property type="entry name" value="ATPase domain of HSP90 chaperone/DNA topoisomerase II/histidine kinase"/>
    <property type="match status" value="1"/>
</dbReference>
<dbReference type="SUPFAM" id="SSF52172">
    <property type="entry name" value="CheY-like"/>
    <property type="match status" value="1"/>
</dbReference>
<dbReference type="GO" id="GO:0000155">
    <property type="term" value="F:phosphorelay sensor kinase activity"/>
    <property type="evidence" value="ECO:0007669"/>
    <property type="project" value="InterPro"/>
</dbReference>
<dbReference type="SMART" id="SM00388">
    <property type="entry name" value="HisKA"/>
    <property type="match status" value="1"/>
</dbReference>
<keyword evidence="13" id="KW-1133">Transmembrane helix</keyword>
<dbReference type="PROSITE" id="PS50113">
    <property type="entry name" value="PAC"/>
    <property type="match status" value="1"/>
</dbReference>
<keyword evidence="14" id="KW-0902">Two-component regulatory system</keyword>
<dbReference type="eggNOG" id="COG0834">
    <property type="taxonomic scope" value="Bacteria"/>
</dbReference>
<organism evidence="23 24">
    <name type="scientific">Metapseudomonas resinovorans NBRC 106553</name>
    <dbReference type="NCBI Taxonomy" id="1245471"/>
    <lineage>
        <taxon>Bacteria</taxon>
        <taxon>Pseudomonadati</taxon>
        <taxon>Pseudomonadota</taxon>
        <taxon>Gammaproteobacteria</taxon>
        <taxon>Pseudomonadales</taxon>
        <taxon>Pseudomonadaceae</taxon>
        <taxon>Metapseudomonas</taxon>
    </lineage>
</organism>
<feature type="domain" description="PAC" evidence="21">
    <location>
        <begin position="645"/>
        <end position="697"/>
    </location>
</feature>
<dbReference type="CDD" id="cd16922">
    <property type="entry name" value="HATPase_EvgS-ArcB-TorS-like"/>
    <property type="match status" value="1"/>
</dbReference>
<dbReference type="InterPro" id="IPR036890">
    <property type="entry name" value="HATPase_C_sf"/>
</dbReference>
<dbReference type="PROSITE" id="PS50894">
    <property type="entry name" value="HPT"/>
    <property type="match status" value="1"/>
</dbReference>
<dbReference type="InterPro" id="IPR005467">
    <property type="entry name" value="His_kinase_dom"/>
</dbReference>
<dbReference type="Pfam" id="PF00497">
    <property type="entry name" value="SBP_bac_3"/>
    <property type="match status" value="1"/>
</dbReference>
<keyword evidence="12" id="KW-0067">ATP-binding</keyword>
<dbReference type="PROSITE" id="PS50109">
    <property type="entry name" value="HIS_KIN"/>
    <property type="match status" value="1"/>
</dbReference>
<name>S6BAR8_METRE</name>
<evidence type="ECO:0000256" key="11">
    <source>
        <dbReference type="ARBA" id="ARBA00022777"/>
    </source>
</evidence>
<dbReference type="SMART" id="SM00387">
    <property type="entry name" value="HATPase_c"/>
    <property type="match status" value="1"/>
</dbReference>
<dbReference type="STRING" id="1245471.PCA10_04220"/>
<evidence type="ECO:0000256" key="16">
    <source>
        <dbReference type="PROSITE-ProRule" id="PRU00110"/>
    </source>
</evidence>
<evidence type="ECO:0000256" key="5">
    <source>
        <dbReference type="ARBA" id="ARBA00022519"/>
    </source>
</evidence>
<comment type="subcellular location">
    <subcellularLocation>
        <location evidence="2">Cell inner membrane</location>
        <topology evidence="2">Multi-pass membrane protein</topology>
    </subcellularLocation>
</comment>
<dbReference type="eggNOG" id="COG2202">
    <property type="taxonomic scope" value="Bacteria"/>
</dbReference>
<dbReference type="Pfam" id="PF08448">
    <property type="entry name" value="PAS_4"/>
    <property type="match status" value="1"/>
</dbReference>
<dbReference type="Pfam" id="PF00072">
    <property type="entry name" value="Response_reg"/>
    <property type="match status" value="1"/>
</dbReference>
<evidence type="ECO:0000256" key="10">
    <source>
        <dbReference type="ARBA" id="ARBA00022741"/>
    </source>
</evidence>
<gene>
    <name evidence="23" type="ORF">PCA10_04220</name>
</gene>
<keyword evidence="24" id="KW-1185">Reference proteome</keyword>
<evidence type="ECO:0000259" key="18">
    <source>
        <dbReference type="PROSITE" id="PS50109"/>
    </source>
</evidence>
<dbReference type="PROSITE" id="PS50112">
    <property type="entry name" value="PAS"/>
    <property type="match status" value="1"/>
</dbReference>
<dbReference type="Gene3D" id="3.30.565.10">
    <property type="entry name" value="Histidine kinase-like ATPase, C-terminal domain"/>
    <property type="match status" value="1"/>
</dbReference>
<evidence type="ECO:0000256" key="9">
    <source>
        <dbReference type="ARBA" id="ARBA00022729"/>
    </source>
</evidence>
<dbReference type="HOGENOM" id="CLU_000445_37_3_6"/>
<dbReference type="SMART" id="SM00448">
    <property type="entry name" value="REC"/>
    <property type="match status" value="1"/>
</dbReference>
<keyword evidence="8" id="KW-0812">Transmembrane</keyword>
<feature type="modified residue" description="4-aspartylphosphate" evidence="17">
    <location>
        <position position="1007"/>
    </location>
</feature>
<dbReference type="InterPro" id="IPR036641">
    <property type="entry name" value="HPT_dom_sf"/>
</dbReference>
<dbReference type="CDD" id="cd00130">
    <property type="entry name" value="PAS"/>
    <property type="match status" value="1"/>
</dbReference>
<feature type="domain" description="Response regulatory" evidence="19">
    <location>
        <begin position="958"/>
        <end position="1077"/>
    </location>
</feature>
<comment type="catalytic activity">
    <reaction evidence="1">
        <text>ATP + protein L-histidine = ADP + protein N-phospho-L-histidine.</text>
        <dbReference type="EC" id="2.7.13.3"/>
    </reaction>
</comment>
<dbReference type="SUPFAM" id="SSF47226">
    <property type="entry name" value="Histidine-containing phosphotransfer domain, HPT domain"/>
    <property type="match status" value="1"/>
</dbReference>
<evidence type="ECO:0000256" key="4">
    <source>
        <dbReference type="ARBA" id="ARBA00022475"/>
    </source>
</evidence>
<dbReference type="InterPro" id="IPR049870">
    <property type="entry name" value="BvgS-like_periplasmic1"/>
</dbReference>
<dbReference type="CDD" id="cd13705">
    <property type="entry name" value="PBP2_BvgS_D1"/>
    <property type="match status" value="1"/>
</dbReference>
<dbReference type="SUPFAM" id="SSF55785">
    <property type="entry name" value="PYP-like sensor domain (PAS domain)"/>
    <property type="match status" value="1"/>
</dbReference>
<feature type="domain" description="HPt" evidence="22">
    <location>
        <begin position="1110"/>
        <end position="1207"/>
    </location>
</feature>
<dbReference type="PANTHER" id="PTHR43047">
    <property type="entry name" value="TWO-COMPONENT HISTIDINE PROTEIN KINASE"/>
    <property type="match status" value="1"/>
</dbReference>
<evidence type="ECO:0000256" key="12">
    <source>
        <dbReference type="ARBA" id="ARBA00022840"/>
    </source>
</evidence>
<dbReference type="CDD" id="cd13707">
    <property type="entry name" value="PBP2_BvgS_D2"/>
    <property type="match status" value="1"/>
</dbReference>
<accession>S6BAR8</accession>
<keyword evidence="9" id="KW-0732">Signal</keyword>
<dbReference type="Proteomes" id="UP000015503">
    <property type="component" value="Chromosome"/>
</dbReference>
<dbReference type="InterPro" id="IPR003594">
    <property type="entry name" value="HATPase_dom"/>
</dbReference>
<dbReference type="PROSITE" id="PS50110">
    <property type="entry name" value="RESPONSE_REGULATORY"/>
    <property type="match status" value="1"/>
</dbReference>
<dbReference type="InterPro" id="IPR000014">
    <property type="entry name" value="PAS"/>
</dbReference>
<keyword evidence="11" id="KW-0418">Kinase</keyword>
<evidence type="ECO:0000313" key="23">
    <source>
        <dbReference type="EMBL" id="BAN46154.1"/>
    </source>
</evidence>
<dbReference type="CDD" id="cd17546">
    <property type="entry name" value="REC_hyHK_CKI1_RcsC-like"/>
    <property type="match status" value="1"/>
</dbReference>
<dbReference type="Gene3D" id="1.10.287.130">
    <property type="match status" value="1"/>
</dbReference>
<evidence type="ECO:0000256" key="1">
    <source>
        <dbReference type="ARBA" id="ARBA00000085"/>
    </source>
</evidence>
<evidence type="ECO:0000256" key="15">
    <source>
        <dbReference type="ARBA" id="ARBA00023136"/>
    </source>
</evidence>
<dbReference type="PRINTS" id="PR00344">
    <property type="entry name" value="BCTRLSENSOR"/>
</dbReference>
<dbReference type="Gene3D" id="3.30.450.20">
    <property type="entry name" value="PAS domain"/>
    <property type="match status" value="1"/>
</dbReference>
<dbReference type="PANTHER" id="PTHR43047:SF72">
    <property type="entry name" value="OSMOSENSING HISTIDINE PROTEIN KINASE SLN1"/>
    <property type="match status" value="1"/>
</dbReference>
<dbReference type="Pfam" id="PF02518">
    <property type="entry name" value="HATPase_c"/>
    <property type="match status" value="1"/>
</dbReference>
<dbReference type="Pfam" id="PF00512">
    <property type="entry name" value="HisKA"/>
    <property type="match status" value="1"/>
</dbReference>
<evidence type="ECO:0000256" key="8">
    <source>
        <dbReference type="ARBA" id="ARBA00022692"/>
    </source>
</evidence>
<dbReference type="KEGG" id="pre:PCA10_04220"/>
<dbReference type="InterPro" id="IPR013656">
    <property type="entry name" value="PAS_4"/>
</dbReference>
<reference evidence="23 24" key="1">
    <citation type="journal article" date="2013" name="Genome Announc.">
        <title>Complete Genome Sequence of the Carbazole Degrader Pseudomonas resinovorans Strain CA10 (NBRC 106553).</title>
        <authorList>
            <person name="Shintani M."/>
            <person name="Hosoyama A."/>
            <person name="Ohji S."/>
            <person name="Tsuchikane K."/>
            <person name="Takarada H."/>
            <person name="Yamazoe A."/>
            <person name="Fujita N."/>
            <person name="Nojiri H."/>
        </authorList>
    </citation>
    <scope>NUCLEOTIDE SEQUENCE [LARGE SCALE GENOMIC DNA]</scope>
    <source>
        <strain evidence="23 24">NBRC 106553</strain>
    </source>
</reference>
<dbReference type="InterPro" id="IPR004358">
    <property type="entry name" value="Sig_transdc_His_kin-like_C"/>
</dbReference>
<evidence type="ECO:0000256" key="2">
    <source>
        <dbReference type="ARBA" id="ARBA00004429"/>
    </source>
</evidence>
<evidence type="ECO:0000256" key="3">
    <source>
        <dbReference type="ARBA" id="ARBA00012438"/>
    </source>
</evidence>
<keyword evidence="15" id="KW-0472">Membrane</keyword>
<evidence type="ECO:0000256" key="13">
    <source>
        <dbReference type="ARBA" id="ARBA00022989"/>
    </source>
</evidence>
<dbReference type="Gene3D" id="3.40.50.2300">
    <property type="match status" value="1"/>
</dbReference>
<dbReference type="CDD" id="cd00082">
    <property type="entry name" value="HisKA"/>
    <property type="match status" value="1"/>
</dbReference>
<dbReference type="GO" id="GO:0009927">
    <property type="term" value="F:histidine phosphotransfer kinase activity"/>
    <property type="evidence" value="ECO:0007669"/>
    <property type="project" value="TreeGrafter"/>
</dbReference>